<keyword evidence="4" id="KW-1185">Reference proteome</keyword>
<dbReference type="Proteomes" id="UP000507222">
    <property type="component" value="Unassembled WGS sequence"/>
</dbReference>
<accession>A0A6J5VJU3</accession>
<reference evidence="1 3" key="2">
    <citation type="submission" date="2020-05" db="EMBL/GenBank/DDBJ databases">
        <authorList>
            <person name="Campoy J."/>
            <person name="Schneeberger K."/>
            <person name="Spophaly S."/>
        </authorList>
    </citation>
    <scope>NUCLEOTIDE SEQUENCE [LARGE SCALE GENOMIC DNA]</scope>
    <source>
        <strain evidence="1">PruArmRojPasFocal</strain>
    </source>
</reference>
<evidence type="ECO:0000313" key="3">
    <source>
        <dbReference type="Proteomes" id="UP000507222"/>
    </source>
</evidence>
<dbReference type="EMBL" id="CAEKDK010000008">
    <property type="protein sequence ID" value="CAB4289360.1"/>
    <property type="molecule type" value="Genomic_DNA"/>
</dbReference>
<gene>
    <name evidence="1" type="ORF">CURHAP_LOCUS47960</name>
    <name evidence="2" type="ORF">ORAREDHAP_LOCUS47354</name>
</gene>
<evidence type="ECO:0000313" key="1">
    <source>
        <dbReference type="EMBL" id="CAB4289360.1"/>
    </source>
</evidence>
<organism evidence="1 3">
    <name type="scientific">Prunus armeniaca</name>
    <name type="common">Apricot</name>
    <name type="synonym">Armeniaca vulgaris</name>
    <dbReference type="NCBI Taxonomy" id="36596"/>
    <lineage>
        <taxon>Eukaryota</taxon>
        <taxon>Viridiplantae</taxon>
        <taxon>Streptophyta</taxon>
        <taxon>Embryophyta</taxon>
        <taxon>Tracheophyta</taxon>
        <taxon>Spermatophyta</taxon>
        <taxon>Magnoliopsida</taxon>
        <taxon>eudicotyledons</taxon>
        <taxon>Gunneridae</taxon>
        <taxon>Pentapetalae</taxon>
        <taxon>rosids</taxon>
        <taxon>fabids</taxon>
        <taxon>Rosales</taxon>
        <taxon>Rosaceae</taxon>
        <taxon>Amygdaloideae</taxon>
        <taxon>Amygdaleae</taxon>
        <taxon>Prunus</taxon>
    </lineage>
</organism>
<name>A0A6J5VJU3_PRUAR</name>
<evidence type="ECO:0000313" key="2">
    <source>
        <dbReference type="EMBL" id="CAB4319755.1"/>
    </source>
</evidence>
<protein>
    <submittedName>
        <fullName evidence="1">Uncharacterized protein</fullName>
    </submittedName>
</protein>
<dbReference type="AlphaFoldDB" id="A0A6J5VJU3"/>
<dbReference type="EMBL" id="CAEKKB010000008">
    <property type="protein sequence ID" value="CAB4319755.1"/>
    <property type="molecule type" value="Genomic_DNA"/>
</dbReference>
<proteinExistence type="predicted"/>
<sequence length="58" mass="6622">MMTASNANALIHSDLKDLAAATKKLANHAIHLGQLRLWHLFPQMGWFFCYNVCPSPYY</sequence>
<reference evidence="4" key="1">
    <citation type="journal article" date="2020" name="Genome Biol.">
        <title>Gamete binning: chromosome-level and haplotype-resolved genome assembly enabled by high-throughput single-cell sequencing of gamete genomes.</title>
        <authorList>
            <person name="Campoy J.A."/>
            <person name="Sun H."/>
            <person name="Goel M."/>
            <person name="Jiao W.-B."/>
            <person name="Folz-Donahue K."/>
            <person name="Wang N."/>
            <person name="Rubio M."/>
            <person name="Liu C."/>
            <person name="Kukat C."/>
            <person name="Ruiz D."/>
            <person name="Huettel B."/>
            <person name="Schneeberger K."/>
        </authorList>
    </citation>
    <scope>NUCLEOTIDE SEQUENCE [LARGE SCALE GENOMIC DNA]</scope>
    <source>
        <strain evidence="4">cv. Rojo Pasion</strain>
    </source>
</reference>
<evidence type="ECO:0000313" key="4">
    <source>
        <dbReference type="Proteomes" id="UP000507245"/>
    </source>
</evidence>
<dbReference type="Proteomes" id="UP000507245">
    <property type="component" value="Unassembled WGS sequence"/>
</dbReference>